<reference evidence="3" key="1">
    <citation type="submission" date="2013-04" db="EMBL/GenBank/DDBJ databases">
        <authorList>
            <person name="Harkins D.M."/>
            <person name="Durkin A.S."/>
            <person name="Selengut J.D."/>
            <person name="Sanka R."/>
            <person name="DePew J."/>
            <person name="Purushe J."/>
            <person name="Ahmed A."/>
            <person name="van der Linden H."/>
            <person name="Goris M.G.A."/>
            <person name="Hartskeerl R.A."/>
            <person name="Vinetz J.M."/>
            <person name="Sutton G.G."/>
            <person name="Nelson W.C."/>
            <person name="Fouts D.E."/>
        </authorList>
    </citation>
    <scope>NUCLEOTIDE SEQUENCE [LARGE SCALE GENOMIC DNA]</scope>
    <source>
        <strain evidence="3">BUT 6</strain>
    </source>
</reference>
<evidence type="ECO:0000313" key="4">
    <source>
        <dbReference type="Proteomes" id="UP000014540"/>
    </source>
</evidence>
<evidence type="ECO:0000256" key="1">
    <source>
        <dbReference type="SAM" id="Phobius"/>
    </source>
</evidence>
<dbReference type="InterPro" id="IPR030395">
    <property type="entry name" value="GP_PDE_dom"/>
</dbReference>
<gene>
    <name evidence="3" type="ORF">LEP1GSC058_0909</name>
</gene>
<dbReference type="STRING" id="1193011.LEP1GSC058_0909"/>
<feature type="domain" description="GP-PDE" evidence="2">
    <location>
        <begin position="86"/>
        <end position="333"/>
    </location>
</feature>
<dbReference type="EMBL" id="AKWZ02000011">
    <property type="protein sequence ID" value="EPG72784.1"/>
    <property type="molecule type" value="Genomic_DNA"/>
</dbReference>
<dbReference type="GO" id="GO:0008081">
    <property type="term" value="F:phosphoric diester hydrolase activity"/>
    <property type="evidence" value="ECO:0007669"/>
    <property type="project" value="InterPro"/>
</dbReference>
<dbReference type="PANTHER" id="PTHR46211">
    <property type="entry name" value="GLYCEROPHOSPHORYL DIESTER PHOSPHODIESTERASE"/>
    <property type="match status" value="1"/>
</dbReference>
<keyword evidence="1" id="KW-1133">Transmembrane helix</keyword>
<protein>
    <submittedName>
        <fullName evidence="3">Glycerophosphodiester phosphodiesterase family protein</fullName>
    </submittedName>
</protein>
<dbReference type="Gene3D" id="3.20.20.190">
    <property type="entry name" value="Phosphatidylinositol (PI) phosphodiesterase"/>
    <property type="match status" value="1"/>
</dbReference>
<dbReference type="SUPFAM" id="SSF51695">
    <property type="entry name" value="PLC-like phosphodiesterases"/>
    <property type="match status" value="1"/>
</dbReference>
<keyword evidence="1" id="KW-0472">Membrane</keyword>
<keyword evidence="1" id="KW-0812">Transmembrane</keyword>
<evidence type="ECO:0000259" key="2">
    <source>
        <dbReference type="PROSITE" id="PS51704"/>
    </source>
</evidence>
<feature type="transmembrane region" description="Helical" evidence="1">
    <location>
        <begin position="52"/>
        <end position="72"/>
    </location>
</feature>
<dbReference type="AlphaFoldDB" id="S3UWP8"/>
<keyword evidence="4" id="KW-1185">Reference proteome</keyword>
<dbReference type="GO" id="GO:0006629">
    <property type="term" value="P:lipid metabolic process"/>
    <property type="evidence" value="ECO:0007669"/>
    <property type="project" value="InterPro"/>
</dbReference>
<dbReference type="InterPro" id="IPR017946">
    <property type="entry name" value="PLC-like_Pdiesterase_TIM-brl"/>
</dbReference>
<comment type="caution">
    <text evidence="3">The sequence shown here is derived from an EMBL/GenBank/DDBJ whole genome shotgun (WGS) entry which is preliminary data.</text>
</comment>
<sequence>MLRIEKKASDSPENYFPSFRTKIERFSFVLMVLESRESSMSFSTFQLRGKNLLFLSVFFLSIVLGTSCVHHSPRQEQVQKQFPEKFMIIGHRGARALAPENTIAGFRLAEKYGHGFELDTMLCKTGELVVIHDYSLDRVTNGKGKVKDSSLADIKRLDAGSHFSPEYKGEQIPTLEEVLNEFGGKTVIDIEIKSEESGEPAQKVADAVVDLLTKKKFPEKVFVSSFNPIVLERIRETKPEILRGQIYGTFKDSTLPFYKKVALKNLLLNKKAVPDILAPEHLLVDQEYVKEYHKLGYRIYPWTVNDPSEMRKLIQAGVDGIITDKPDLLAQILKEFGN</sequence>
<dbReference type="PANTHER" id="PTHR46211:SF14">
    <property type="entry name" value="GLYCEROPHOSPHODIESTER PHOSPHODIESTERASE"/>
    <property type="match status" value="1"/>
</dbReference>
<dbReference type="PROSITE" id="PS51704">
    <property type="entry name" value="GP_PDE"/>
    <property type="match status" value="1"/>
</dbReference>
<name>S3UWP8_9LEPT</name>
<dbReference type="Proteomes" id="UP000014540">
    <property type="component" value="Unassembled WGS sequence"/>
</dbReference>
<evidence type="ECO:0000313" key="3">
    <source>
        <dbReference type="EMBL" id="EPG72784.1"/>
    </source>
</evidence>
<dbReference type="Pfam" id="PF03009">
    <property type="entry name" value="GDPD"/>
    <property type="match status" value="1"/>
</dbReference>
<proteinExistence type="predicted"/>
<organism evidence="3 4">
    <name type="scientific">Leptospira fainei serovar Hurstbridge str. BUT 6</name>
    <dbReference type="NCBI Taxonomy" id="1193011"/>
    <lineage>
        <taxon>Bacteria</taxon>
        <taxon>Pseudomonadati</taxon>
        <taxon>Spirochaetota</taxon>
        <taxon>Spirochaetia</taxon>
        <taxon>Leptospirales</taxon>
        <taxon>Leptospiraceae</taxon>
        <taxon>Leptospira</taxon>
    </lineage>
</organism>
<accession>S3UWP8</accession>